<keyword evidence="3" id="KW-1185">Reference proteome</keyword>
<accession>A0A0C3L2N4</accession>
<dbReference type="HOGENOM" id="CLU_2484987_0_0_1"/>
<sequence>MPPARSDASVAAAPAVTRSGRVKRVSKAALTSVANENREAQQSRRSRTGGKSVRRNGANARGQTVATGTPTVSISNRTANIRKKNRD</sequence>
<gene>
    <name evidence="2" type="ORF">M407DRAFT_34384</name>
</gene>
<dbReference type="EMBL" id="KN823723">
    <property type="protein sequence ID" value="KIO15987.1"/>
    <property type="molecule type" value="Genomic_DNA"/>
</dbReference>
<evidence type="ECO:0000313" key="3">
    <source>
        <dbReference type="Proteomes" id="UP000054248"/>
    </source>
</evidence>
<feature type="compositionally biased region" description="Basic residues" evidence="1">
    <location>
        <begin position="44"/>
        <end position="54"/>
    </location>
</feature>
<reference evidence="2 3" key="1">
    <citation type="submission" date="2014-04" db="EMBL/GenBank/DDBJ databases">
        <authorList>
            <consortium name="DOE Joint Genome Institute"/>
            <person name="Kuo A."/>
            <person name="Girlanda M."/>
            <person name="Perotto S."/>
            <person name="Kohler A."/>
            <person name="Nagy L.G."/>
            <person name="Floudas D."/>
            <person name="Copeland A."/>
            <person name="Barry K.W."/>
            <person name="Cichocki N."/>
            <person name="Veneault-Fourrey C."/>
            <person name="LaButti K."/>
            <person name="Lindquist E.A."/>
            <person name="Lipzen A."/>
            <person name="Lundell T."/>
            <person name="Morin E."/>
            <person name="Murat C."/>
            <person name="Sun H."/>
            <person name="Tunlid A."/>
            <person name="Henrissat B."/>
            <person name="Grigoriev I.V."/>
            <person name="Hibbett D.S."/>
            <person name="Martin F."/>
            <person name="Nordberg H.P."/>
            <person name="Cantor M.N."/>
            <person name="Hua S.X."/>
        </authorList>
    </citation>
    <scope>NUCLEOTIDE SEQUENCE [LARGE SCALE GENOMIC DNA]</scope>
    <source>
        <strain evidence="2 3">MUT 4182</strain>
    </source>
</reference>
<protein>
    <submittedName>
        <fullName evidence="2">Uncharacterized protein</fullName>
    </submittedName>
</protein>
<organism evidence="2 3">
    <name type="scientific">Tulasnella calospora MUT 4182</name>
    <dbReference type="NCBI Taxonomy" id="1051891"/>
    <lineage>
        <taxon>Eukaryota</taxon>
        <taxon>Fungi</taxon>
        <taxon>Dikarya</taxon>
        <taxon>Basidiomycota</taxon>
        <taxon>Agaricomycotina</taxon>
        <taxon>Agaricomycetes</taxon>
        <taxon>Cantharellales</taxon>
        <taxon>Tulasnellaceae</taxon>
        <taxon>Tulasnella</taxon>
    </lineage>
</organism>
<dbReference type="Proteomes" id="UP000054248">
    <property type="component" value="Unassembled WGS sequence"/>
</dbReference>
<feature type="region of interest" description="Disordered" evidence="1">
    <location>
        <begin position="1"/>
        <end position="87"/>
    </location>
</feature>
<name>A0A0C3L2N4_9AGAM</name>
<feature type="compositionally biased region" description="Polar residues" evidence="1">
    <location>
        <begin position="61"/>
        <end position="79"/>
    </location>
</feature>
<dbReference type="AlphaFoldDB" id="A0A0C3L2N4"/>
<reference evidence="3" key="2">
    <citation type="submission" date="2015-01" db="EMBL/GenBank/DDBJ databases">
        <title>Evolutionary Origins and Diversification of the Mycorrhizal Mutualists.</title>
        <authorList>
            <consortium name="DOE Joint Genome Institute"/>
            <consortium name="Mycorrhizal Genomics Consortium"/>
            <person name="Kohler A."/>
            <person name="Kuo A."/>
            <person name="Nagy L.G."/>
            <person name="Floudas D."/>
            <person name="Copeland A."/>
            <person name="Barry K.W."/>
            <person name="Cichocki N."/>
            <person name="Veneault-Fourrey C."/>
            <person name="LaButti K."/>
            <person name="Lindquist E.A."/>
            <person name="Lipzen A."/>
            <person name="Lundell T."/>
            <person name="Morin E."/>
            <person name="Murat C."/>
            <person name="Riley R."/>
            <person name="Ohm R."/>
            <person name="Sun H."/>
            <person name="Tunlid A."/>
            <person name="Henrissat B."/>
            <person name="Grigoriev I.V."/>
            <person name="Hibbett D.S."/>
            <person name="Martin F."/>
        </authorList>
    </citation>
    <scope>NUCLEOTIDE SEQUENCE [LARGE SCALE GENOMIC DNA]</scope>
    <source>
        <strain evidence="3">MUT 4182</strain>
    </source>
</reference>
<evidence type="ECO:0000256" key="1">
    <source>
        <dbReference type="SAM" id="MobiDB-lite"/>
    </source>
</evidence>
<feature type="compositionally biased region" description="Low complexity" evidence="1">
    <location>
        <begin position="1"/>
        <end position="19"/>
    </location>
</feature>
<evidence type="ECO:0000313" key="2">
    <source>
        <dbReference type="EMBL" id="KIO15987.1"/>
    </source>
</evidence>
<proteinExistence type="predicted"/>